<keyword evidence="13" id="KW-1185">Reference proteome</keyword>
<dbReference type="Pfam" id="PF19302">
    <property type="entry name" value="DUF5915"/>
    <property type="match status" value="1"/>
</dbReference>
<evidence type="ECO:0000256" key="6">
    <source>
        <dbReference type="ARBA" id="ARBA00023146"/>
    </source>
</evidence>
<dbReference type="GO" id="GO:0005524">
    <property type="term" value="F:ATP binding"/>
    <property type="evidence" value="ECO:0007669"/>
    <property type="project" value="UniProtKB-KW"/>
</dbReference>
<evidence type="ECO:0000256" key="2">
    <source>
        <dbReference type="ARBA" id="ARBA00022598"/>
    </source>
</evidence>
<dbReference type="InterPro" id="IPR014729">
    <property type="entry name" value="Rossmann-like_a/b/a_fold"/>
</dbReference>
<evidence type="ECO:0000259" key="10">
    <source>
        <dbReference type="Pfam" id="PF00133"/>
    </source>
</evidence>
<accession>A0A2S2KQQ1</accession>
<reference evidence="12 13" key="1">
    <citation type="submission" date="2018-05" db="EMBL/GenBank/DDBJ databases">
        <title>genome sequencing of Nitrosopumilus sp. NM25.</title>
        <authorList>
            <person name="Mori K."/>
            <person name="Nakagawa T."/>
        </authorList>
    </citation>
    <scope>NUCLEOTIDE SEQUENCE [LARGE SCALE GENOMIC DNA]</scope>
    <source>
        <strain evidence="12 13">NM25</strain>
    </source>
</reference>
<feature type="domain" description="Methionyl/Valyl/Leucyl/Isoleucyl-tRNA synthetase anticodon-binding" evidence="11">
    <location>
        <begin position="697"/>
        <end position="845"/>
    </location>
</feature>
<comment type="similarity">
    <text evidence="9">Belongs to the class-I aminoacyl-tRNA synthetase family.</text>
</comment>
<dbReference type="InterPro" id="IPR002301">
    <property type="entry name" value="Ile-tRNA-ligase"/>
</dbReference>
<dbReference type="InterPro" id="IPR001412">
    <property type="entry name" value="aa-tRNA-synth_I_CS"/>
</dbReference>
<dbReference type="GO" id="GO:0004822">
    <property type="term" value="F:isoleucine-tRNA ligase activity"/>
    <property type="evidence" value="ECO:0007669"/>
    <property type="project" value="UniProtKB-UniRule"/>
</dbReference>
<comment type="caution">
    <text evidence="12">The sequence shown here is derived from an EMBL/GenBank/DDBJ whole genome shotgun (WGS) entry which is preliminary data.</text>
</comment>
<dbReference type="Pfam" id="PF00133">
    <property type="entry name" value="tRNA-synt_1"/>
    <property type="match status" value="1"/>
</dbReference>
<dbReference type="EMBL" id="BGKI01000004">
    <property type="protein sequence ID" value="GBH33986.1"/>
    <property type="molecule type" value="Genomic_DNA"/>
</dbReference>
<sequence length="1073" mass="124301">MPHTYENPMELSTKFDAKSIESQVKEYIKSIDLEKQIFASDKREKIRFIEGPPTMNGIPHAGHLRGRVIKDLWYRFNTLQGKKIEFNGGWDTQGLPVELQVEKELGVSGGKTEAIKQFGIERIVTECKKIVKKYNKSWVEVDELLGMSFNHDKAYWTFRDEFIEREWQVLKKAHENGILEEDFTVIAYCPSCQTSLSHAEVNQGYEEVKDPSLYYKVKLVDEDAFLIVWTTMPFTLVTDAMVGFQPDEDYAYVKVENETWVIGKTRLEEFMTEMKIEKYGIEKTTKGSEFEGRKYIHPLLDLIPELSECSKLNNYHVAVSESFVDASTGSGLVHLSPANGEEDIKIANKRNVKIFSPIDDEVKFTTQAGKYQGMFVRDADRIIVEDLKDCNALVKIGKIKHKYPLCWRSHHPIVWLARRGWFYKLDRLGNKAIDAAESVEYFFEQPKNRFLGIIKERHPWCISRERIWGCPLPVWSCDDCGEKNWFFTRKDIIDAAENLPDGPDFELHRPWIDNITIKCKKCNSVKTKREEYVLDTWHNSGSAPYSSLTDEEYTNEIPAPFFTEGIDQTRGWAYTLLIENVILNNGPVPPFKSFLFQGHVLDEKGGKMSKSKGNVLEGAELLQKYPADLVRFYFMWKASPIEPLSFSTDELMSRPYQVINTLFNLHLYFEQNSKYDDFDQSNTIEWAKEKNLLTSPDIWILSKLQKIIQKITEKNQTCKFHESAKVVDDFIINNLSQIYIPITRGELWDEDENKKNRRLAIYAVLSEVLKTLDILIHPFCPFTSEYLYQTVFHEKQSILLDKWPQYEESLVNEEIEESFDIMKDVVSVSSAARMKGKLKRRWPLNEAQICVKKEQKKKLESLSDLLQSQLNVEKFSVVETEKESGLEQILELKALGLPVKPVIELERKRIGPKAKQHMGKLVTAFTETDPEEIISSLQRNSKHDFNIDGEIISLDIEDYVIDFDASENFAVSKRDNYIVFISTLRNKEMMAKGLIKDVARRLQTLRKERGYNPTDILDVASILDLDEESLGMIQDKAEDLAFLVRVKQVNFTNSCKEYKDDDIDGQKIRISVE</sequence>
<evidence type="ECO:0000256" key="1">
    <source>
        <dbReference type="ARBA" id="ARBA00013165"/>
    </source>
</evidence>
<evidence type="ECO:0000313" key="12">
    <source>
        <dbReference type="EMBL" id="GBH33986.1"/>
    </source>
</evidence>
<proteinExistence type="inferred from homology"/>
<dbReference type="InterPro" id="IPR009080">
    <property type="entry name" value="tRNAsynth_Ia_anticodon-bd"/>
</dbReference>
<dbReference type="PROSITE" id="PS00178">
    <property type="entry name" value="AA_TRNA_LIGASE_I"/>
    <property type="match status" value="1"/>
</dbReference>
<evidence type="ECO:0000256" key="9">
    <source>
        <dbReference type="RuleBase" id="RU363035"/>
    </source>
</evidence>
<keyword evidence="2 9" id="KW-0436">Ligase</keyword>
<dbReference type="Pfam" id="PF08264">
    <property type="entry name" value="Anticodon_1"/>
    <property type="match status" value="1"/>
</dbReference>
<dbReference type="GO" id="GO:0002161">
    <property type="term" value="F:aminoacyl-tRNA deacylase activity"/>
    <property type="evidence" value="ECO:0007669"/>
    <property type="project" value="InterPro"/>
</dbReference>
<comment type="catalytic activity">
    <reaction evidence="7">
        <text>tRNA(Ile) + L-isoleucine + ATP = L-isoleucyl-tRNA(Ile) + AMP + diphosphate</text>
        <dbReference type="Rhea" id="RHEA:11060"/>
        <dbReference type="Rhea" id="RHEA-COMP:9666"/>
        <dbReference type="Rhea" id="RHEA-COMP:9695"/>
        <dbReference type="ChEBI" id="CHEBI:30616"/>
        <dbReference type="ChEBI" id="CHEBI:33019"/>
        <dbReference type="ChEBI" id="CHEBI:58045"/>
        <dbReference type="ChEBI" id="CHEBI:78442"/>
        <dbReference type="ChEBI" id="CHEBI:78528"/>
        <dbReference type="ChEBI" id="CHEBI:456215"/>
        <dbReference type="EC" id="6.1.1.5"/>
    </reaction>
</comment>
<keyword evidence="4 9" id="KW-0067">ATP-binding</keyword>
<name>A0A2S2KQQ1_9ARCH</name>
<dbReference type="PANTHER" id="PTHR42780">
    <property type="entry name" value="SOLEUCYL-TRNA SYNTHETASE"/>
    <property type="match status" value="1"/>
</dbReference>
<gene>
    <name evidence="12" type="ORF">NZNM25_07770</name>
</gene>
<dbReference type="SUPFAM" id="SSF47323">
    <property type="entry name" value="Anticodon-binding domain of a subclass of class I aminoacyl-tRNA synthetases"/>
    <property type="match status" value="1"/>
</dbReference>
<feature type="domain" description="Aminoacyl-tRNA synthetase class Ia" evidence="10">
    <location>
        <begin position="35"/>
        <end position="640"/>
    </location>
</feature>
<dbReference type="GO" id="GO:0006428">
    <property type="term" value="P:isoleucyl-tRNA aminoacylation"/>
    <property type="evidence" value="ECO:0007669"/>
    <property type="project" value="UniProtKB-UniRule"/>
</dbReference>
<keyword evidence="3 9" id="KW-0547">Nucleotide-binding</keyword>
<dbReference type="AlphaFoldDB" id="A0A2S2KQQ1"/>
<evidence type="ECO:0000313" key="13">
    <source>
        <dbReference type="Proteomes" id="UP000245829"/>
    </source>
</evidence>
<dbReference type="GO" id="GO:0005737">
    <property type="term" value="C:cytoplasm"/>
    <property type="evidence" value="ECO:0007669"/>
    <property type="project" value="UniProtKB-UniRule"/>
</dbReference>
<dbReference type="Gene3D" id="1.10.730.10">
    <property type="entry name" value="Isoleucyl-tRNA Synthetase, Domain 1"/>
    <property type="match status" value="1"/>
</dbReference>
<dbReference type="InterPro" id="IPR009008">
    <property type="entry name" value="Val/Leu/Ile-tRNA-synth_edit"/>
</dbReference>
<dbReference type="Gene3D" id="3.40.50.620">
    <property type="entry name" value="HUPs"/>
    <property type="match status" value="2"/>
</dbReference>
<dbReference type="SUPFAM" id="SSF50677">
    <property type="entry name" value="ValRS/IleRS/LeuRS editing domain"/>
    <property type="match status" value="1"/>
</dbReference>
<evidence type="ECO:0000259" key="11">
    <source>
        <dbReference type="Pfam" id="PF08264"/>
    </source>
</evidence>
<evidence type="ECO:0000256" key="5">
    <source>
        <dbReference type="ARBA" id="ARBA00022917"/>
    </source>
</evidence>
<dbReference type="InterPro" id="IPR002300">
    <property type="entry name" value="aa-tRNA-synth_Ia"/>
</dbReference>
<dbReference type="InterPro" id="IPR023586">
    <property type="entry name" value="Ile-tRNA-ligase_type2"/>
</dbReference>
<evidence type="ECO:0000256" key="8">
    <source>
        <dbReference type="NCBIfam" id="TIGR00392"/>
    </source>
</evidence>
<keyword evidence="6 9" id="KW-0030">Aminoacyl-tRNA synthetase</keyword>
<dbReference type="InterPro" id="IPR013155">
    <property type="entry name" value="M/V/L/I-tRNA-synth_anticd-bd"/>
</dbReference>
<evidence type="ECO:0000256" key="3">
    <source>
        <dbReference type="ARBA" id="ARBA00022741"/>
    </source>
</evidence>
<evidence type="ECO:0000256" key="7">
    <source>
        <dbReference type="ARBA" id="ARBA00048359"/>
    </source>
</evidence>
<dbReference type="PANTHER" id="PTHR42780:SF1">
    <property type="entry name" value="ISOLEUCINE--TRNA LIGASE, CYTOPLASMIC"/>
    <property type="match status" value="1"/>
</dbReference>
<evidence type="ECO:0000256" key="4">
    <source>
        <dbReference type="ARBA" id="ARBA00022840"/>
    </source>
</evidence>
<dbReference type="NCBIfam" id="TIGR00392">
    <property type="entry name" value="ileS"/>
    <property type="match status" value="1"/>
</dbReference>
<keyword evidence="5 9" id="KW-0648">Protein biosynthesis</keyword>
<dbReference type="PRINTS" id="PR00984">
    <property type="entry name" value="TRNASYNTHILE"/>
</dbReference>
<dbReference type="EC" id="6.1.1.5" evidence="1 8"/>
<dbReference type="SUPFAM" id="SSF52374">
    <property type="entry name" value="Nucleotidylyl transferase"/>
    <property type="match status" value="1"/>
</dbReference>
<dbReference type="Proteomes" id="UP000245829">
    <property type="component" value="Unassembled WGS sequence"/>
</dbReference>
<protein>
    <recommendedName>
        <fullName evidence="1 8">Isoleucine--tRNA ligase</fullName>
        <ecNumber evidence="1 8">6.1.1.5</ecNumber>
    </recommendedName>
</protein>
<organism evidence="12 13">
    <name type="scientific">Nitrosopumilus zosterae</name>
    <dbReference type="NCBI Taxonomy" id="718286"/>
    <lineage>
        <taxon>Archaea</taxon>
        <taxon>Nitrososphaerota</taxon>
        <taxon>Nitrososphaeria</taxon>
        <taxon>Nitrosopumilales</taxon>
        <taxon>Nitrosopumilaceae</taxon>
        <taxon>Nitrosopumilus</taxon>
    </lineage>
</organism>